<reference evidence="2 3" key="1">
    <citation type="submission" date="2023-12" db="EMBL/GenBank/DDBJ databases">
        <title>A high-quality genome assembly for Dillenia turbinata (Dilleniales).</title>
        <authorList>
            <person name="Chanderbali A."/>
        </authorList>
    </citation>
    <scope>NUCLEOTIDE SEQUENCE [LARGE SCALE GENOMIC DNA]</scope>
    <source>
        <strain evidence="2">LSX21</strain>
        <tissue evidence="2">Leaf</tissue>
    </source>
</reference>
<evidence type="ECO:0000313" key="2">
    <source>
        <dbReference type="EMBL" id="KAK6924237.1"/>
    </source>
</evidence>
<protein>
    <submittedName>
        <fullName evidence="2">Uncharacterized protein</fullName>
    </submittedName>
</protein>
<keyword evidence="1" id="KW-0472">Membrane</keyword>
<keyword evidence="1" id="KW-0812">Transmembrane</keyword>
<dbReference type="AlphaFoldDB" id="A0AAN8VBI5"/>
<feature type="transmembrane region" description="Helical" evidence="1">
    <location>
        <begin position="29"/>
        <end position="48"/>
    </location>
</feature>
<evidence type="ECO:0000256" key="1">
    <source>
        <dbReference type="SAM" id="Phobius"/>
    </source>
</evidence>
<dbReference type="Proteomes" id="UP001370490">
    <property type="component" value="Unassembled WGS sequence"/>
</dbReference>
<sequence>MVCARGTSPRSRNSTALKFLPKKLSPHTIAFYRIILFGFSVFFVFFFARNVLEDEHQPHFFVDSQLHQITDELWEAPGNYGLHQCLQPSPKYQAALESDRYISVKSNGGLNQMRTGVSYQYLDPLADTPEI</sequence>
<organism evidence="2 3">
    <name type="scientific">Dillenia turbinata</name>
    <dbReference type="NCBI Taxonomy" id="194707"/>
    <lineage>
        <taxon>Eukaryota</taxon>
        <taxon>Viridiplantae</taxon>
        <taxon>Streptophyta</taxon>
        <taxon>Embryophyta</taxon>
        <taxon>Tracheophyta</taxon>
        <taxon>Spermatophyta</taxon>
        <taxon>Magnoliopsida</taxon>
        <taxon>eudicotyledons</taxon>
        <taxon>Gunneridae</taxon>
        <taxon>Pentapetalae</taxon>
        <taxon>Dilleniales</taxon>
        <taxon>Dilleniaceae</taxon>
        <taxon>Dillenia</taxon>
    </lineage>
</organism>
<keyword evidence="1" id="KW-1133">Transmembrane helix</keyword>
<keyword evidence="3" id="KW-1185">Reference proteome</keyword>
<comment type="caution">
    <text evidence="2">The sequence shown here is derived from an EMBL/GenBank/DDBJ whole genome shotgun (WGS) entry which is preliminary data.</text>
</comment>
<dbReference type="EMBL" id="JBAMMX010000017">
    <property type="protein sequence ID" value="KAK6924237.1"/>
    <property type="molecule type" value="Genomic_DNA"/>
</dbReference>
<accession>A0AAN8VBI5</accession>
<proteinExistence type="predicted"/>
<evidence type="ECO:0000313" key="3">
    <source>
        <dbReference type="Proteomes" id="UP001370490"/>
    </source>
</evidence>
<gene>
    <name evidence="2" type="ORF">RJ641_010437</name>
</gene>
<name>A0AAN8VBI5_9MAGN</name>